<protein>
    <submittedName>
        <fullName evidence="1">Uncharacterized protein</fullName>
    </submittedName>
</protein>
<name>A0A0V1F7B1_TRIPS</name>
<evidence type="ECO:0000313" key="1">
    <source>
        <dbReference type="EMBL" id="KRY81952.1"/>
    </source>
</evidence>
<gene>
    <name evidence="1" type="ORF">T4D_2683</name>
</gene>
<proteinExistence type="predicted"/>
<sequence>MPVTSVASFLPYPSLRFEHLFQFFITSILRPEFSVLPSDCLARNCVDKIFHPHLVNDGTDANFRLKHKNLTAYGQWNGFLHSSVDDQLYLKTLFLQQEARI</sequence>
<reference evidence="1 2" key="1">
    <citation type="submission" date="2015-01" db="EMBL/GenBank/DDBJ databases">
        <title>Evolution of Trichinella species and genotypes.</title>
        <authorList>
            <person name="Korhonen P.K."/>
            <person name="Edoardo P."/>
            <person name="Giuseppe L.R."/>
            <person name="Gasser R.B."/>
        </authorList>
    </citation>
    <scope>NUCLEOTIDE SEQUENCE [LARGE SCALE GENOMIC DNA]</scope>
    <source>
        <strain evidence="1">ISS470</strain>
    </source>
</reference>
<accession>A0A0V1F7B1</accession>
<dbReference type="Proteomes" id="UP000054995">
    <property type="component" value="Unassembled WGS sequence"/>
</dbReference>
<keyword evidence="2" id="KW-1185">Reference proteome</keyword>
<dbReference type="EMBL" id="JYDT01000196">
    <property type="protein sequence ID" value="KRY81952.1"/>
    <property type="molecule type" value="Genomic_DNA"/>
</dbReference>
<organism evidence="1 2">
    <name type="scientific">Trichinella pseudospiralis</name>
    <name type="common">Parasitic roundworm</name>
    <dbReference type="NCBI Taxonomy" id="6337"/>
    <lineage>
        <taxon>Eukaryota</taxon>
        <taxon>Metazoa</taxon>
        <taxon>Ecdysozoa</taxon>
        <taxon>Nematoda</taxon>
        <taxon>Enoplea</taxon>
        <taxon>Dorylaimia</taxon>
        <taxon>Trichinellida</taxon>
        <taxon>Trichinellidae</taxon>
        <taxon>Trichinella</taxon>
    </lineage>
</organism>
<comment type="caution">
    <text evidence="1">The sequence shown here is derived from an EMBL/GenBank/DDBJ whole genome shotgun (WGS) entry which is preliminary data.</text>
</comment>
<evidence type="ECO:0000313" key="2">
    <source>
        <dbReference type="Proteomes" id="UP000054995"/>
    </source>
</evidence>